<dbReference type="InterPro" id="IPR050090">
    <property type="entry name" value="Tyrosine_recombinase_XerCD"/>
</dbReference>
<dbReference type="InterPro" id="IPR004107">
    <property type="entry name" value="Integrase_SAM-like_N"/>
</dbReference>
<dbReference type="Pfam" id="PF14657">
    <property type="entry name" value="Arm-DNA-bind_4"/>
    <property type="match status" value="1"/>
</dbReference>
<evidence type="ECO:0000259" key="5">
    <source>
        <dbReference type="PROSITE" id="PS51898"/>
    </source>
</evidence>
<dbReference type="Pfam" id="PF00589">
    <property type="entry name" value="Phage_integrase"/>
    <property type="match status" value="1"/>
</dbReference>
<dbReference type="SUPFAM" id="SSF56349">
    <property type="entry name" value="DNA breaking-rejoining enzymes"/>
    <property type="match status" value="1"/>
</dbReference>
<feature type="domain" description="Tyr recombinase" evidence="5">
    <location>
        <begin position="163"/>
        <end position="354"/>
    </location>
</feature>
<evidence type="ECO:0000313" key="7">
    <source>
        <dbReference type="Proteomes" id="UP000244083"/>
    </source>
</evidence>
<dbReference type="AlphaFoldDB" id="A0A2T5Q2L4"/>
<proteinExistence type="inferred from homology"/>
<evidence type="ECO:0000256" key="3">
    <source>
        <dbReference type="ARBA" id="ARBA00023125"/>
    </source>
</evidence>
<dbReference type="GO" id="GO:0003677">
    <property type="term" value="F:DNA binding"/>
    <property type="evidence" value="ECO:0007669"/>
    <property type="project" value="UniProtKB-KW"/>
</dbReference>
<dbReference type="InterPro" id="IPR010998">
    <property type="entry name" value="Integrase_recombinase_N"/>
</dbReference>
<name>A0A2T5Q2L4_LIMRT</name>
<dbReference type="PROSITE" id="PS51898">
    <property type="entry name" value="TYR_RECOMBINASE"/>
    <property type="match status" value="1"/>
</dbReference>
<keyword evidence="3" id="KW-0238">DNA-binding</keyword>
<evidence type="ECO:0000256" key="1">
    <source>
        <dbReference type="ARBA" id="ARBA00008857"/>
    </source>
</evidence>
<protein>
    <submittedName>
        <fullName evidence="6">Site-specific integrase</fullName>
    </submittedName>
</protein>
<dbReference type="GO" id="GO:0015074">
    <property type="term" value="P:DNA integration"/>
    <property type="evidence" value="ECO:0007669"/>
    <property type="project" value="UniProtKB-KW"/>
</dbReference>
<evidence type="ECO:0000256" key="2">
    <source>
        <dbReference type="ARBA" id="ARBA00022908"/>
    </source>
</evidence>
<sequence length="365" mass="41983">MASIVKRGKKWQARISWYDDENKRHFKTKSNFPTKKIAQIWAADNENKLNKGIDIEKSVVFTDYYDQWVETYKSPKVADVTLARYNITSGALKSFFGKTKIKEITRDTYQQFINEYGATHASHTVKMVNGIVRACVRSAILDDYLIKDSTQGVELISNPDKTLKVEYLSKKEIEALLKAAVENDDKSMYASRYMIATAIYTGMRLSEIQALTWNDINWLKQTISITKSWDANKHDFKPTKNKSSVRTIKVNQNLLNLLSRLRQRHISNMVFMTQFGSIPTSNAVNKVLKKLLSQLKIHKEGFHFHSLRHSHVALLLADGVDIYAISKRLGHSEISTTTNTYAYLIDEYKNKTDEEIINALEKLEI</sequence>
<dbReference type="InterPro" id="IPR011010">
    <property type="entry name" value="DNA_brk_join_enz"/>
</dbReference>
<dbReference type="PANTHER" id="PTHR30349">
    <property type="entry name" value="PHAGE INTEGRASE-RELATED"/>
    <property type="match status" value="1"/>
</dbReference>
<dbReference type="Gene3D" id="1.10.443.10">
    <property type="entry name" value="Intergrase catalytic core"/>
    <property type="match status" value="1"/>
</dbReference>
<evidence type="ECO:0000256" key="4">
    <source>
        <dbReference type="ARBA" id="ARBA00023172"/>
    </source>
</evidence>
<dbReference type="EMBL" id="QAZN01000014">
    <property type="protein sequence ID" value="PTV03488.1"/>
    <property type="molecule type" value="Genomic_DNA"/>
</dbReference>
<dbReference type="InterPro" id="IPR013762">
    <property type="entry name" value="Integrase-like_cat_sf"/>
</dbReference>
<evidence type="ECO:0000313" key="6">
    <source>
        <dbReference type="EMBL" id="PTV03488.1"/>
    </source>
</evidence>
<dbReference type="RefSeq" id="WP_107721877.1">
    <property type="nucleotide sequence ID" value="NZ_QAZN01000014.1"/>
</dbReference>
<dbReference type="InterPro" id="IPR028259">
    <property type="entry name" value="AP2-like_int_N"/>
</dbReference>
<keyword evidence="2" id="KW-0229">DNA integration</keyword>
<dbReference type="Gene3D" id="1.10.150.130">
    <property type="match status" value="1"/>
</dbReference>
<keyword evidence="4" id="KW-0233">DNA recombination</keyword>
<dbReference type="Proteomes" id="UP000244083">
    <property type="component" value="Unassembled WGS sequence"/>
</dbReference>
<comment type="caution">
    <text evidence="6">The sequence shown here is derived from an EMBL/GenBank/DDBJ whole genome shotgun (WGS) entry which is preliminary data.</text>
</comment>
<gene>
    <name evidence="6" type="ORF">DB325_07720</name>
</gene>
<dbReference type="CDD" id="cd01189">
    <property type="entry name" value="INT_ICEBs1_C_like"/>
    <property type="match status" value="1"/>
</dbReference>
<dbReference type="InterPro" id="IPR002104">
    <property type="entry name" value="Integrase_catalytic"/>
</dbReference>
<reference evidence="7" key="1">
    <citation type="submission" date="2018-04" db="EMBL/GenBank/DDBJ databases">
        <title>Draft Genome Sequences of 10 Lactobacillus Species from 22 Commercial Probiotic Products.</title>
        <authorList>
            <person name="Gangiredla J."/>
            <person name="Barnaba T.J."/>
            <person name="Mammel M.K."/>
            <person name="Lacher D.W."/>
            <person name="Elkins C.A."/>
            <person name="Lampel K.A."/>
            <person name="Whitehouse C.A."/>
            <person name="Tartera C."/>
        </authorList>
    </citation>
    <scope>NUCLEOTIDE SEQUENCE [LARGE SCALE GENOMIC DNA]</scope>
    <source>
        <strain evidence="7">DS12_10</strain>
    </source>
</reference>
<dbReference type="Pfam" id="PF14659">
    <property type="entry name" value="Phage_int_SAM_3"/>
    <property type="match status" value="1"/>
</dbReference>
<accession>A0A2T5Q2L4</accession>
<organism evidence="6 7">
    <name type="scientific">Limosilactobacillus reuteri</name>
    <name type="common">Lactobacillus reuteri</name>
    <dbReference type="NCBI Taxonomy" id="1598"/>
    <lineage>
        <taxon>Bacteria</taxon>
        <taxon>Bacillati</taxon>
        <taxon>Bacillota</taxon>
        <taxon>Bacilli</taxon>
        <taxon>Lactobacillales</taxon>
        <taxon>Lactobacillaceae</taxon>
        <taxon>Limosilactobacillus</taxon>
    </lineage>
</organism>
<comment type="similarity">
    <text evidence="1">Belongs to the 'phage' integrase family.</text>
</comment>
<dbReference type="GO" id="GO:0006310">
    <property type="term" value="P:DNA recombination"/>
    <property type="evidence" value="ECO:0007669"/>
    <property type="project" value="UniProtKB-KW"/>
</dbReference>
<dbReference type="PANTHER" id="PTHR30349:SF64">
    <property type="entry name" value="PROPHAGE INTEGRASE INTD-RELATED"/>
    <property type="match status" value="1"/>
</dbReference>